<sequence length="70" mass="8004">MDRNSVVTPNVDLSKVEAINQKRTLAFINHWVLHTVAFLNQFSSICEERLVSLDTKLRRADHSLAILEAK</sequence>
<protein>
    <submittedName>
        <fullName evidence="2">Putative WASH complex subunit CCDC53-like</fullName>
    </submittedName>
</protein>
<name>A0A3R7MMY8_PENVA</name>
<evidence type="ECO:0000313" key="3">
    <source>
        <dbReference type="Proteomes" id="UP000283509"/>
    </source>
</evidence>
<reference evidence="2 3" key="1">
    <citation type="submission" date="2018-04" db="EMBL/GenBank/DDBJ databases">
        <authorList>
            <person name="Zhang X."/>
            <person name="Yuan J."/>
            <person name="Li F."/>
            <person name="Xiang J."/>
        </authorList>
    </citation>
    <scope>NUCLEOTIDE SEQUENCE [LARGE SCALE GENOMIC DNA]</scope>
    <source>
        <tissue evidence="2">Muscle</tissue>
    </source>
</reference>
<reference evidence="2 3" key="2">
    <citation type="submission" date="2019-01" db="EMBL/GenBank/DDBJ databases">
        <title>The decoding of complex shrimp genome reveals the adaptation for benthos swimmer, frequently molting mechanism and breeding impact on genome.</title>
        <authorList>
            <person name="Sun Y."/>
            <person name="Gao Y."/>
            <person name="Yu Y."/>
        </authorList>
    </citation>
    <scope>NUCLEOTIDE SEQUENCE [LARGE SCALE GENOMIC DNA]</scope>
    <source>
        <tissue evidence="2">Muscle</tissue>
    </source>
</reference>
<dbReference type="InterPro" id="IPR019309">
    <property type="entry name" value="WASHC3"/>
</dbReference>
<accession>A0A3R7MMY8</accession>
<dbReference type="Gene3D" id="1.20.5.110">
    <property type="match status" value="1"/>
</dbReference>
<dbReference type="PANTHER" id="PTHR13015:SF0">
    <property type="entry name" value="WASH COMPLEX SUBUNIT 3"/>
    <property type="match status" value="1"/>
</dbReference>
<feature type="non-terminal residue" evidence="2">
    <location>
        <position position="70"/>
    </location>
</feature>
<dbReference type="Proteomes" id="UP000283509">
    <property type="component" value="Unassembled WGS sequence"/>
</dbReference>
<dbReference type="Pfam" id="PF10152">
    <property type="entry name" value="CCDC53"/>
    <property type="match status" value="1"/>
</dbReference>
<comment type="caution">
    <text evidence="2">The sequence shown here is derived from an EMBL/GenBank/DDBJ whole genome shotgun (WGS) entry which is preliminary data.</text>
</comment>
<gene>
    <name evidence="2" type="ORF">C7M84_023265</name>
</gene>
<evidence type="ECO:0000256" key="1">
    <source>
        <dbReference type="ARBA" id="ARBA00006290"/>
    </source>
</evidence>
<dbReference type="PANTHER" id="PTHR13015">
    <property type="entry name" value="PROTEIN AD-016-RELATED"/>
    <property type="match status" value="1"/>
</dbReference>
<organism evidence="2 3">
    <name type="scientific">Penaeus vannamei</name>
    <name type="common">Whiteleg shrimp</name>
    <name type="synonym">Litopenaeus vannamei</name>
    <dbReference type="NCBI Taxonomy" id="6689"/>
    <lineage>
        <taxon>Eukaryota</taxon>
        <taxon>Metazoa</taxon>
        <taxon>Ecdysozoa</taxon>
        <taxon>Arthropoda</taxon>
        <taxon>Crustacea</taxon>
        <taxon>Multicrustacea</taxon>
        <taxon>Malacostraca</taxon>
        <taxon>Eumalacostraca</taxon>
        <taxon>Eucarida</taxon>
        <taxon>Decapoda</taxon>
        <taxon>Dendrobranchiata</taxon>
        <taxon>Penaeoidea</taxon>
        <taxon>Penaeidae</taxon>
        <taxon>Penaeus</taxon>
    </lineage>
</organism>
<dbReference type="STRING" id="6689.A0A3R7MMY8"/>
<dbReference type="GO" id="GO:0030041">
    <property type="term" value="P:actin filament polymerization"/>
    <property type="evidence" value="ECO:0007669"/>
    <property type="project" value="TreeGrafter"/>
</dbReference>
<comment type="similarity">
    <text evidence="1">Belongs to the CCDC53 family.</text>
</comment>
<dbReference type="AlphaFoldDB" id="A0A3R7MMY8"/>
<dbReference type="GO" id="GO:0006887">
    <property type="term" value="P:exocytosis"/>
    <property type="evidence" value="ECO:0007669"/>
    <property type="project" value="TreeGrafter"/>
</dbReference>
<evidence type="ECO:0000313" key="2">
    <source>
        <dbReference type="EMBL" id="ROT86005.1"/>
    </source>
</evidence>
<dbReference type="OrthoDB" id="268027at2759"/>
<proteinExistence type="inferred from homology"/>
<keyword evidence="3" id="KW-1185">Reference proteome</keyword>
<dbReference type="GO" id="GO:0071203">
    <property type="term" value="C:WASH complex"/>
    <property type="evidence" value="ECO:0007669"/>
    <property type="project" value="InterPro"/>
</dbReference>
<dbReference type="EMBL" id="QCYY01000067">
    <property type="protein sequence ID" value="ROT86005.1"/>
    <property type="molecule type" value="Genomic_DNA"/>
</dbReference>